<dbReference type="Pfam" id="PF02518">
    <property type="entry name" value="HATPase_c"/>
    <property type="match status" value="1"/>
</dbReference>
<dbReference type="CDD" id="cd00130">
    <property type="entry name" value="PAS"/>
    <property type="match status" value="3"/>
</dbReference>
<sequence length="622" mass="69859">MADINTIEGLQQENRKLRNSVSELSEFIDKASLSLHWVNSEGIIIWANQAELDLLGYTPQEYIGKPIRNFHADQEIIADILQMLAADQRIIDRRATLICKNGDLKYVNINSSALMKDSEFVHSMCFTKDITEAVLAEQKKDKLTAMLGEKEERLRLAIVSSGMGTWDWDSASAKVSISERSQHILGLPNELCRKEQLIDLVHPEDRPTIFKQIQELSERKTDGHFDFTCRIINGYNGLIAFIRVQGSAYFSRSEHAGRIIGTIIDITDQKIAVERSAELVAIVNSSYDAIIGKTLQGIITSWNAAAEKLFGYSSKEMVGQSILKLIPEERHAEENYILERLCRGHSIKHFETVRRTKSGKLIDLSLTISPIKNDLGEIIGISKIARDITAKKQEEHRKNVFISMASHELKTPLTSVLLSAQIMQQHKELFGEKSAAMGSKIENQVKKMMLMIGDFLSVAEVEQGKLQLNRSSFNLRELMRDCIADLGTHNHRIELSCDASSELFADRPKIDQVLGNLLSNAVKYSPKGGTITIGAESVDGKIRIFVRDQGLGIEKKHQKNLFKAFYRVDNLNTSYISGFGIGLYIVAEILRCHGTRIQLESEKDKGSTFYFDLNIPLNSSGV</sequence>
<dbReference type="InterPro" id="IPR000014">
    <property type="entry name" value="PAS"/>
</dbReference>
<dbReference type="InterPro" id="IPR005467">
    <property type="entry name" value="His_kinase_dom"/>
</dbReference>
<dbReference type="CDD" id="cd00082">
    <property type="entry name" value="HisKA"/>
    <property type="match status" value="1"/>
</dbReference>
<dbReference type="Proteomes" id="UP000515450">
    <property type="component" value="Chromosome"/>
</dbReference>
<dbReference type="Pfam" id="PF13426">
    <property type="entry name" value="PAS_9"/>
    <property type="match status" value="1"/>
</dbReference>
<feature type="domain" description="PAS" evidence="7">
    <location>
        <begin position="20"/>
        <end position="65"/>
    </location>
</feature>
<dbReference type="PROSITE" id="PS50113">
    <property type="entry name" value="PAC"/>
    <property type="match status" value="2"/>
</dbReference>
<evidence type="ECO:0000313" key="10">
    <source>
        <dbReference type="Proteomes" id="UP000515450"/>
    </source>
</evidence>
<feature type="domain" description="PAS" evidence="7">
    <location>
        <begin position="275"/>
        <end position="345"/>
    </location>
</feature>
<comment type="catalytic activity">
    <reaction evidence="1">
        <text>ATP + protein L-histidine = ADP + protein N-phospho-L-histidine.</text>
        <dbReference type="EC" id="2.7.13.3"/>
    </reaction>
</comment>
<keyword evidence="4" id="KW-0808">Transferase</keyword>
<evidence type="ECO:0000313" key="9">
    <source>
        <dbReference type="EMBL" id="QMV67237.1"/>
    </source>
</evidence>
<dbReference type="Gene3D" id="3.30.565.10">
    <property type="entry name" value="Histidine kinase-like ATPase, C-terminal domain"/>
    <property type="match status" value="1"/>
</dbReference>
<dbReference type="SMART" id="SM00387">
    <property type="entry name" value="HATPase_c"/>
    <property type="match status" value="1"/>
</dbReference>
<keyword evidence="3" id="KW-0597">Phosphoprotein</keyword>
<dbReference type="InterPro" id="IPR013655">
    <property type="entry name" value="PAS_fold_3"/>
</dbReference>
<dbReference type="Gene3D" id="1.10.287.130">
    <property type="match status" value="1"/>
</dbReference>
<feature type="domain" description="PAC" evidence="8">
    <location>
        <begin position="348"/>
        <end position="400"/>
    </location>
</feature>
<dbReference type="Pfam" id="PF08447">
    <property type="entry name" value="PAS_3"/>
    <property type="match status" value="1"/>
</dbReference>
<dbReference type="Gene3D" id="2.10.70.100">
    <property type="match status" value="1"/>
</dbReference>
<dbReference type="Gene3D" id="3.30.450.20">
    <property type="entry name" value="PAS domain"/>
    <property type="match status" value="3"/>
</dbReference>
<dbReference type="SMART" id="SM00388">
    <property type="entry name" value="HisKA"/>
    <property type="match status" value="1"/>
</dbReference>
<evidence type="ECO:0000256" key="1">
    <source>
        <dbReference type="ARBA" id="ARBA00000085"/>
    </source>
</evidence>
<dbReference type="Pfam" id="PF00989">
    <property type="entry name" value="PAS"/>
    <property type="match status" value="1"/>
</dbReference>
<dbReference type="PROSITE" id="PS50109">
    <property type="entry name" value="HIS_KIN"/>
    <property type="match status" value="1"/>
</dbReference>
<evidence type="ECO:0000256" key="2">
    <source>
        <dbReference type="ARBA" id="ARBA00012438"/>
    </source>
</evidence>
<proteinExistence type="predicted"/>
<dbReference type="InterPro" id="IPR004358">
    <property type="entry name" value="Sig_transdc_His_kin-like_C"/>
</dbReference>
<dbReference type="AlphaFoldDB" id="A0A7G5DZR2"/>
<gene>
    <name evidence="9" type="ORF">HS960_06000</name>
</gene>
<dbReference type="PANTHER" id="PTHR43304">
    <property type="entry name" value="PHYTOCHROME-LIKE PROTEIN CPH1"/>
    <property type="match status" value="1"/>
</dbReference>
<organism evidence="9 10">
    <name type="scientific">Sphingobacterium paramultivorum</name>
    <dbReference type="NCBI Taxonomy" id="2886510"/>
    <lineage>
        <taxon>Bacteria</taxon>
        <taxon>Pseudomonadati</taxon>
        <taxon>Bacteroidota</taxon>
        <taxon>Sphingobacteriia</taxon>
        <taxon>Sphingobacteriales</taxon>
        <taxon>Sphingobacteriaceae</taxon>
        <taxon>Sphingobacterium</taxon>
    </lineage>
</organism>
<dbReference type="PROSITE" id="PS50112">
    <property type="entry name" value="PAS"/>
    <property type="match status" value="3"/>
</dbReference>
<dbReference type="InterPro" id="IPR003594">
    <property type="entry name" value="HATPase_dom"/>
</dbReference>
<dbReference type="NCBIfam" id="TIGR00229">
    <property type="entry name" value="sensory_box"/>
    <property type="match status" value="3"/>
</dbReference>
<name>A0A7G5DZR2_9SPHI</name>
<dbReference type="SMART" id="SM00086">
    <property type="entry name" value="PAC"/>
    <property type="match status" value="3"/>
</dbReference>
<feature type="domain" description="Histidine kinase" evidence="6">
    <location>
        <begin position="404"/>
        <end position="617"/>
    </location>
</feature>
<evidence type="ECO:0000259" key="6">
    <source>
        <dbReference type="PROSITE" id="PS50109"/>
    </source>
</evidence>
<evidence type="ECO:0000256" key="3">
    <source>
        <dbReference type="ARBA" id="ARBA00022553"/>
    </source>
</evidence>
<keyword evidence="10" id="KW-1185">Reference proteome</keyword>
<feature type="domain" description="PAC" evidence="8">
    <location>
        <begin position="225"/>
        <end position="278"/>
    </location>
</feature>
<dbReference type="PRINTS" id="PR00344">
    <property type="entry name" value="BCTRLSENSOR"/>
</dbReference>
<dbReference type="InterPro" id="IPR036097">
    <property type="entry name" value="HisK_dim/P_sf"/>
</dbReference>
<reference evidence="9 10" key="1">
    <citation type="journal article" date="2020" name="G3 (Bethesda)">
        <title>CeMbio - The Caenorhabditis elegans Microbiome Resource.</title>
        <authorList>
            <person name="Dirksen P."/>
            <person name="Assie A."/>
            <person name="Zimmermann J."/>
            <person name="Zhang F."/>
            <person name="Tietje A.M."/>
            <person name="Marsh S.A."/>
            <person name="Felix M.A."/>
            <person name="Shapira M."/>
            <person name="Kaleta C."/>
            <person name="Schulenburg H."/>
            <person name="Samuel B."/>
        </authorList>
    </citation>
    <scope>NUCLEOTIDE SEQUENCE [LARGE SCALE GENOMIC DNA]</scope>
    <source>
        <strain evidence="9 10">BIGb0170</strain>
    </source>
</reference>
<dbReference type="InterPro" id="IPR035965">
    <property type="entry name" value="PAS-like_dom_sf"/>
</dbReference>
<protein>
    <recommendedName>
        <fullName evidence="2">histidine kinase</fullName>
        <ecNumber evidence="2">2.7.13.3</ecNumber>
    </recommendedName>
</protein>
<dbReference type="InterPro" id="IPR036890">
    <property type="entry name" value="HATPase_C_sf"/>
</dbReference>
<dbReference type="GO" id="GO:0006355">
    <property type="term" value="P:regulation of DNA-templated transcription"/>
    <property type="evidence" value="ECO:0007669"/>
    <property type="project" value="InterPro"/>
</dbReference>
<evidence type="ECO:0000259" key="8">
    <source>
        <dbReference type="PROSITE" id="PS50113"/>
    </source>
</evidence>
<dbReference type="FunFam" id="3.30.565.10:FF:000006">
    <property type="entry name" value="Sensor histidine kinase WalK"/>
    <property type="match status" value="1"/>
</dbReference>
<evidence type="ECO:0000256" key="4">
    <source>
        <dbReference type="ARBA" id="ARBA00022679"/>
    </source>
</evidence>
<dbReference type="GO" id="GO:0000155">
    <property type="term" value="F:phosphorelay sensor kinase activity"/>
    <property type="evidence" value="ECO:0007669"/>
    <property type="project" value="InterPro"/>
</dbReference>
<dbReference type="SUPFAM" id="SSF55874">
    <property type="entry name" value="ATPase domain of HSP90 chaperone/DNA topoisomerase II/histidine kinase"/>
    <property type="match status" value="1"/>
</dbReference>
<dbReference type="InterPro" id="IPR013767">
    <property type="entry name" value="PAS_fold"/>
</dbReference>
<dbReference type="EMBL" id="CP058555">
    <property type="protein sequence ID" value="QMV67237.1"/>
    <property type="molecule type" value="Genomic_DNA"/>
</dbReference>
<dbReference type="InterPro" id="IPR052162">
    <property type="entry name" value="Sensor_kinase/Photoreceptor"/>
</dbReference>
<dbReference type="InterPro" id="IPR000700">
    <property type="entry name" value="PAS-assoc_C"/>
</dbReference>
<dbReference type="SUPFAM" id="SSF47384">
    <property type="entry name" value="Homodimeric domain of signal transducing histidine kinase"/>
    <property type="match status" value="1"/>
</dbReference>
<dbReference type="Pfam" id="PF00512">
    <property type="entry name" value="HisKA"/>
    <property type="match status" value="1"/>
</dbReference>
<feature type="domain" description="PAS" evidence="7">
    <location>
        <begin position="150"/>
        <end position="220"/>
    </location>
</feature>
<dbReference type="EC" id="2.7.13.3" evidence="2"/>
<evidence type="ECO:0000256" key="5">
    <source>
        <dbReference type="ARBA" id="ARBA00022777"/>
    </source>
</evidence>
<dbReference type="InterPro" id="IPR003661">
    <property type="entry name" value="HisK_dim/P_dom"/>
</dbReference>
<dbReference type="SUPFAM" id="SSF55785">
    <property type="entry name" value="PYP-like sensor domain (PAS domain)"/>
    <property type="match status" value="3"/>
</dbReference>
<accession>A0A7G5DZR2</accession>
<dbReference type="RefSeq" id="WP_153848197.1">
    <property type="nucleotide sequence ID" value="NZ_CP058555.1"/>
</dbReference>
<evidence type="ECO:0000259" key="7">
    <source>
        <dbReference type="PROSITE" id="PS50112"/>
    </source>
</evidence>
<keyword evidence="5" id="KW-0418">Kinase</keyword>
<dbReference type="SMART" id="SM00091">
    <property type="entry name" value="PAS"/>
    <property type="match status" value="3"/>
</dbReference>
<dbReference type="PANTHER" id="PTHR43304:SF1">
    <property type="entry name" value="PAC DOMAIN-CONTAINING PROTEIN"/>
    <property type="match status" value="1"/>
</dbReference>
<dbReference type="InterPro" id="IPR001610">
    <property type="entry name" value="PAC"/>
</dbReference>